<sequence>MPAVKTASEVKPVIKEENENVICDSRSESSSSISSRETGSTRLKSESYLDYIKRMRSRGPAIVTRRVIQHGTVAARREKFLQKENKCSQVLIARTSSNTDPDCDRFSTVFEKDIAQFDDFADDGLEDLFEATDENGSAQLTEQNADNKHKENRFSSDTFSSYASDTVMEV</sequence>
<dbReference type="EMBL" id="FN655394">
    <property type="protein sequence ID" value="CBY39001.1"/>
    <property type="molecule type" value="Genomic_DNA"/>
</dbReference>
<feature type="compositionally biased region" description="Low complexity" evidence="1">
    <location>
        <begin position="28"/>
        <end position="42"/>
    </location>
</feature>
<feature type="region of interest" description="Disordered" evidence="1">
    <location>
        <begin position="133"/>
        <end position="156"/>
    </location>
</feature>
<feature type="compositionally biased region" description="Basic and acidic residues" evidence="1">
    <location>
        <begin position="145"/>
        <end position="154"/>
    </location>
</feature>
<protein>
    <submittedName>
        <fullName evidence="2">Uncharacterized protein</fullName>
    </submittedName>
</protein>
<feature type="compositionally biased region" description="Polar residues" evidence="1">
    <location>
        <begin position="134"/>
        <end position="144"/>
    </location>
</feature>
<dbReference type="Proteomes" id="UP000011014">
    <property type="component" value="Unassembled WGS sequence"/>
</dbReference>
<proteinExistence type="predicted"/>
<gene>
    <name evidence="2" type="ORF">GSOID_T00019540001</name>
</gene>
<evidence type="ECO:0000256" key="1">
    <source>
        <dbReference type="SAM" id="MobiDB-lite"/>
    </source>
</evidence>
<reference evidence="2" key="1">
    <citation type="journal article" date="2010" name="Science">
        <title>Plasticity of animal genome architecture unmasked by rapid evolution of a pelagic tunicate.</title>
        <authorList>
            <person name="Denoeud F."/>
            <person name="Henriet S."/>
            <person name="Mungpakdee S."/>
            <person name="Aury J.M."/>
            <person name="Da Silva C."/>
            <person name="Brinkmann H."/>
            <person name="Mikhaleva J."/>
            <person name="Olsen L.C."/>
            <person name="Jubin C."/>
            <person name="Canestro C."/>
            <person name="Bouquet J.M."/>
            <person name="Danks G."/>
            <person name="Poulain J."/>
            <person name="Campsteijn C."/>
            <person name="Adamski M."/>
            <person name="Cross I."/>
            <person name="Yadetie F."/>
            <person name="Muffato M."/>
            <person name="Louis A."/>
            <person name="Butcher S."/>
            <person name="Tsagkogeorga G."/>
            <person name="Konrad A."/>
            <person name="Singh S."/>
            <person name="Jensen M.F."/>
            <person name="Cong E.H."/>
            <person name="Eikeseth-Otteraa H."/>
            <person name="Noel B."/>
            <person name="Anthouard V."/>
            <person name="Porcel B.M."/>
            <person name="Kachouri-Lafond R."/>
            <person name="Nishino A."/>
            <person name="Ugolini M."/>
            <person name="Chourrout P."/>
            <person name="Nishida H."/>
            <person name="Aasland R."/>
            <person name="Huzurbazar S."/>
            <person name="Westhof E."/>
            <person name="Delsuc F."/>
            <person name="Lehrach H."/>
            <person name="Reinhardt R."/>
            <person name="Weissenbach J."/>
            <person name="Roy S.W."/>
            <person name="Artiguenave F."/>
            <person name="Postlethwait J.H."/>
            <person name="Manak J.R."/>
            <person name="Thompson E.M."/>
            <person name="Jaillon O."/>
            <person name="Du Pasquier L."/>
            <person name="Boudinot P."/>
            <person name="Liberles D.A."/>
            <person name="Volff J.N."/>
            <person name="Philippe H."/>
            <person name="Lenhard B."/>
            <person name="Roest Crollius H."/>
            <person name="Wincker P."/>
            <person name="Chourrout D."/>
        </authorList>
    </citation>
    <scope>NUCLEOTIDE SEQUENCE [LARGE SCALE GENOMIC DNA]</scope>
</reference>
<evidence type="ECO:0000313" key="2">
    <source>
        <dbReference type="EMBL" id="CBY39001.1"/>
    </source>
</evidence>
<accession>E4YU62</accession>
<feature type="region of interest" description="Disordered" evidence="1">
    <location>
        <begin position="21"/>
        <end position="42"/>
    </location>
</feature>
<organism evidence="2">
    <name type="scientific">Oikopleura dioica</name>
    <name type="common">Tunicate</name>
    <dbReference type="NCBI Taxonomy" id="34765"/>
    <lineage>
        <taxon>Eukaryota</taxon>
        <taxon>Metazoa</taxon>
        <taxon>Chordata</taxon>
        <taxon>Tunicata</taxon>
        <taxon>Appendicularia</taxon>
        <taxon>Copelata</taxon>
        <taxon>Oikopleuridae</taxon>
        <taxon>Oikopleura</taxon>
    </lineage>
</organism>
<name>E4YU62_OIKDI</name>
<dbReference type="AlphaFoldDB" id="E4YU62"/>